<reference evidence="1 2" key="1">
    <citation type="journal article" date="2022" name="bioRxiv">
        <title>The genome of the oomycete Peronosclerospora sorghi, a cosmopolitan pathogen of maize and sorghum, is inflated with dispersed pseudogenes.</title>
        <authorList>
            <person name="Fletcher K."/>
            <person name="Martin F."/>
            <person name="Isakeit T."/>
            <person name="Cavanaugh K."/>
            <person name="Magill C."/>
            <person name="Michelmore R."/>
        </authorList>
    </citation>
    <scope>NUCLEOTIDE SEQUENCE [LARGE SCALE GENOMIC DNA]</scope>
    <source>
        <strain evidence="1">P6</strain>
    </source>
</reference>
<sequence>MDLSAWETEVADIRANTVAPKSRNLLEWLFMNKQHLLTEQFKDAIQRLQQTGLSLTGSVRKVLVGSSELPPIKFDELAAKYL</sequence>
<name>A0ACC0VJ40_9STRA</name>
<dbReference type="EMBL" id="CM047587">
    <property type="protein sequence ID" value="KAI9906494.1"/>
    <property type="molecule type" value="Genomic_DNA"/>
</dbReference>
<evidence type="ECO:0000313" key="1">
    <source>
        <dbReference type="EMBL" id="KAI9906494.1"/>
    </source>
</evidence>
<comment type="caution">
    <text evidence="1">The sequence shown here is derived from an EMBL/GenBank/DDBJ whole genome shotgun (WGS) entry which is preliminary data.</text>
</comment>
<organism evidence="1 2">
    <name type="scientific">Peronosclerospora sorghi</name>
    <dbReference type="NCBI Taxonomy" id="230839"/>
    <lineage>
        <taxon>Eukaryota</taxon>
        <taxon>Sar</taxon>
        <taxon>Stramenopiles</taxon>
        <taxon>Oomycota</taxon>
        <taxon>Peronosporomycetes</taxon>
        <taxon>Peronosporales</taxon>
        <taxon>Peronosporaceae</taxon>
        <taxon>Peronosclerospora</taxon>
    </lineage>
</organism>
<accession>A0ACC0VJ40</accession>
<keyword evidence="2" id="KW-1185">Reference proteome</keyword>
<proteinExistence type="predicted"/>
<evidence type="ECO:0000313" key="2">
    <source>
        <dbReference type="Proteomes" id="UP001163321"/>
    </source>
</evidence>
<protein>
    <submittedName>
        <fullName evidence="1">Uncharacterized protein</fullName>
    </submittedName>
</protein>
<dbReference type="Proteomes" id="UP001163321">
    <property type="component" value="Chromosome 8"/>
</dbReference>
<gene>
    <name evidence="1" type="ORF">PsorP6_003467</name>
</gene>